<protein>
    <submittedName>
        <fullName evidence="1">Uncharacterized protein</fullName>
    </submittedName>
</protein>
<organism evidence="1 2">
    <name type="scientific">Limosilactobacillus vaginalis</name>
    <dbReference type="NCBI Taxonomy" id="1633"/>
    <lineage>
        <taxon>Bacteria</taxon>
        <taxon>Bacillati</taxon>
        <taxon>Bacillota</taxon>
        <taxon>Bacilli</taxon>
        <taxon>Lactobacillales</taxon>
        <taxon>Lactobacillaceae</taxon>
        <taxon>Limosilactobacillus</taxon>
    </lineage>
</organism>
<sequence>MTDKEMMNRFLFGGRVTYQGNHYHILEVNHLKNTYTLELQHTSERITDIKASECEPYD</sequence>
<dbReference type="EMBL" id="JAKHMS010000030">
    <property type="protein sequence ID" value="MCZ3782207.1"/>
    <property type="molecule type" value="Genomic_DNA"/>
</dbReference>
<evidence type="ECO:0000313" key="1">
    <source>
        <dbReference type="EMBL" id="MCZ3782207.1"/>
    </source>
</evidence>
<name>A0ABT4KAN8_9LACO</name>
<reference evidence="1 2" key="1">
    <citation type="submission" date="2022-01" db="EMBL/GenBank/DDBJ databases">
        <title>VMRC isolate genome collection.</title>
        <authorList>
            <person name="France M."/>
            <person name="Rutt L."/>
            <person name="Humphrys M."/>
            <person name="Ravel J."/>
        </authorList>
    </citation>
    <scope>NUCLEOTIDE SEQUENCE [LARGE SCALE GENOMIC DNA]</scope>
    <source>
        <strain evidence="1 2">C0030B4</strain>
    </source>
</reference>
<keyword evidence="2" id="KW-1185">Reference proteome</keyword>
<comment type="caution">
    <text evidence="1">The sequence shown here is derived from an EMBL/GenBank/DDBJ whole genome shotgun (WGS) entry which is preliminary data.</text>
</comment>
<evidence type="ECO:0000313" key="2">
    <source>
        <dbReference type="Proteomes" id="UP001527392"/>
    </source>
</evidence>
<dbReference type="Proteomes" id="UP001527392">
    <property type="component" value="Unassembled WGS sequence"/>
</dbReference>
<accession>A0ABT4KAN8</accession>
<gene>
    <name evidence="1" type="ORF">L2504_08705</name>
</gene>
<dbReference type="RefSeq" id="WP_269257447.1">
    <property type="nucleotide sequence ID" value="NZ_JAKHMK010000029.1"/>
</dbReference>
<proteinExistence type="predicted"/>